<organism evidence="2 3">
    <name type="scientific">Methylobacterium terricola</name>
    <dbReference type="NCBI Taxonomy" id="2583531"/>
    <lineage>
        <taxon>Bacteria</taxon>
        <taxon>Pseudomonadati</taxon>
        <taxon>Pseudomonadota</taxon>
        <taxon>Alphaproteobacteria</taxon>
        <taxon>Hyphomicrobiales</taxon>
        <taxon>Methylobacteriaceae</taxon>
        <taxon>Methylobacterium</taxon>
    </lineage>
</organism>
<name>A0A5C4LK41_9HYPH</name>
<protein>
    <recommendedName>
        <fullName evidence="4">Large exoprotein involved in heme utilization or adhesion</fullName>
    </recommendedName>
</protein>
<reference evidence="2 3" key="1">
    <citation type="submission" date="2019-06" db="EMBL/GenBank/DDBJ databases">
        <title>Genome of Methylobacterium sp. 17Sr1-39.</title>
        <authorList>
            <person name="Seo T."/>
        </authorList>
    </citation>
    <scope>NUCLEOTIDE SEQUENCE [LARGE SCALE GENOMIC DNA]</scope>
    <source>
        <strain evidence="2 3">17Sr1-39</strain>
    </source>
</reference>
<evidence type="ECO:0000313" key="2">
    <source>
        <dbReference type="EMBL" id="TNC14794.1"/>
    </source>
</evidence>
<accession>A0A5C4LK41</accession>
<evidence type="ECO:0000313" key="3">
    <source>
        <dbReference type="Proteomes" id="UP000305267"/>
    </source>
</evidence>
<dbReference type="AlphaFoldDB" id="A0A5C4LK41"/>
<sequence length="135" mass="13511">MSGGLMRKSSVAALVLCAALPASLQPAAAEGRSFNGTWAVQLVTESGLCDSRYTVSLAINDGDVRVASAGDGGATVSGRIGQDGNVGLTVRHGSASGAAAGRLQANSGSGTWSVSSLCSGRWTAQRRSTRVAQAD</sequence>
<dbReference type="OrthoDB" id="7933613at2"/>
<gene>
    <name evidence="2" type="ORF">FF100_04185</name>
</gene>
<proteinExistence type="predicted"/>
<keyword evidence="1" id="KW-0732">Signal</keyword>
<dbReference type="EMBL" id="VDDA01000002">
    <property type="protein sequence ID" value="TNC14794.1"/>
    <property type="molecule type" value="Genomic_DNA"/>
</dbReference>
<comment type="caution">
    <text evidence="2">The sequence shown here is derived from an EMBL/GenBank/DDBJ whole genome shotgun (WGS) entry which is preliminary data.</text>
</comment>
<evidence type="ECO:0008006" key="4">
    <source>
        <dbReference type="Google" id="ProtNLM"/>
    </source>
</evidence>
<evidence type="ECO:0000256" key="1">
    <source>
        <dbReference type="SAM" id="SignalP"/>
    </source>
</evidence>
<keyword evidence="3" id="KW-1185">Reference proteome</keyword>
<dbReference type="Proteomes" id="UP000305267">
    <property type="component" value="Unassembled WGS sequence"/>
</dbReference>
<feature type="signal peptide" evidence="1">
    <location>
        <begin position="1"/>
        <end position="28"/>
    </location>
</feature>
<feature type="chain" id="PRO_5023113283" description="Large exoprotein involved in heme utilization or adhesion" evidence="1">
    <location>
        <begin position="29"/>
        <end position="135"/>
    </location>
</feature>